<reference evidence="2 3" key="1">
    <citation type="submission" date="2019-03" db="EMBL/GenBank/DDBJ databases">
        <title>Genomic Encyclopedia of Type Strains, Phase IV (KMG-IV): sequencing the most valuable type-strain genomes for metagenomic binning, comparative biology and taxonomic classification.</title>
        <authorList>
            <person name="Goeker M."/>
        </authorList>
    </citation>
    <scope>NUCLEOTIDE SEQUENCE [LARGE SCALE GENOMIC DNA]</scope>
    <source>
        <strain evidence="2 3">DSM 25964</strain>
    </source>
</reference>
<dbReference type="RefSeq" id="WP_166670184.1">
    <property type="nucleotide sequence ID" value="NZ_SORI01000022.1"/>
</dbReference>
<accession>A0A4R8M1B5</accession>
<dbReference type="Proteomes" id="UP000295066">
    <property type="component" value="Unassembled WGS sequence"/>
</dbReference>
<dbReference type="Gene3D" id="1.10.287.950">
    <property type="entry name" value="Methyl-accepting chemotaxis protein"/>
    <property type="match status" value="1"/>
</dbReference>
<organism evidence="2 3">
    <name type="scientific">Aminivibrio pyruvatiphilus</name>
    <dbReference type="NCBI Taxonomy" id="1005740"/>
    <lineage>
        <taxon>Bacteria</taxon>
        <taxon>Thermotogati</taxon>
        <taxon>Synergistota</taxon>
        <taxon>Synergistia</taxon>
        <taxon>Synergistales</taxon>
        <taxon>Aminobacteriaceae</taxon>
        <taxon>Aminivibrio</taxon>
    </lineage>
</organism>
<feature type="region of interest" description="Disordered" evidence="1">
    <location>
        <begin position="1"/>
        <end position="21"/>
    </location>
</feature>
<evidence type="ECO:0008006" key="4">
    <source>
        <dbReference type="Google" id="ProtNLM"/>
    </source>
</evidence>
<feature type="non-terminal residue" evidence="2">
    <location>
        <position position="1"/>
    </location>
</feature>
<evidence type="ECO:0000313" key="2">
    <source>
        <dbReference type="EMBL" id="TDY55874.1"/>
    </source>
</evidence>
<name>A0A4R8M1B5_9BACT</name>
<sequence>GADISEQVENINRSMEEQGRVTESIAKAAEELVSLSEEMQKSASRFRVEEEAESGLVPSEEETEKA</sequence>
<evidence type="ECO:0000256" key="1">
    <source>
        <dbReference type="SAM" id="MobiDB-lite"/>
    </source>
</evidence>
<protein>
    <recommendedName>
        <fullName evidence="4">Methyl-accepting chemotaxis protein</fullName>
    </recommendedName>
</protein>
<keyword evidence="3" id="KW-1185">Reference proteome</keyword>
<dbReference type="AlphaFoldDB" id="A0A4R8M1B5"/>
<comment type="caution">
    <text evidence="2">The sequence shown here is derived from an EMBL/GenBank/DDBJ whole genome shotgun (WGS) entry which is preliminary data.</text>
</comment>
<dbReference type="EMBL" id="SORI01000022">
    <property type="protein sequence ID" value="TDY55874.1"/>
    <property type="molecule type" value="Genomic_DNA"/>
</dbReference>
<feature type="region of interest" description="Disordered" evidence="1">
    <location>
        <begin position="44"/>
        <end position="66"/>
    </location>
</feature>
<evidence type="ECO:0000313" key="3">
    <source>
        <dbReference type="Proteomes" id="UP000295066"/>
    </source>
</evidence>
<proteinExistence type="predicted"/>
<gene>
    <name evidence="2" type="ORF">C8D99_12242</name>
</gene>